<keyword evidence="4" id="KW-0732">Signal</keyword>
<dbReference type="EMBL" id="RBIG01000003">
    <property type="protein sequence ID" value="RKQ68785.1"/>
    <property type="molecule type" value="Genomic_DNA"/>
</dbReference>
<dbReference type="GO" id="GO:0015036">
    <property type="term" value="F:disulfide oxidoreductase activity"/>
    <property type="evidence" value="ECO:0007669"/>
    <property type="project" value="UniProtKB-ARBA"/>
</dbReference>
<dbReference type="PROSITE" id="PS51352">
    <property type="entry name" value="THIOREDOXIN_2"/>
    <property type="match status" value="1"/>
</dbReference>
<evidence type="ECO:0000256" key="2">
    <source>
        <dbReference type="ARBA" id="ARBA00022748"/>
    </source>
</evidence>
<dbReference type="Pfam" id="PF08534">
    <property type="entry name" value="Redoxin"/>
    <property type="match status" value="1"/>
</dbReference>
<sequence>MFSVTTKHTAFAAALFCLGLLTGPAQAQPPLGPEIADFTPIQPPRPAPETGFTDESGKSLTLADLRGTVLLVNLWATWCAPCVEEMPALDALQAKLGGRDFQVLAVSTDRGGAKQVRPFYEKHGLKKLAIYLDPKTALTRALGAKGLPTSILIDREGKMVGQLVGAAAWDSPDAIALIRHYMDKPVPASLQRAAAD</sequence>
<name>A0A420WCW0_9PROT</name>
<dbReference type="Proteomes" id="UP000277424">
    <property type="component" value="Unassembled WGS sequence"/>
</dbReference>
<dbReference type="GO" id="GO:0017004">
    <property type="term" value="P:cytochrome complex assembly"/>
    <property type="evidence" value="ECO:0007669"/>
    <property type="project" value="UniProtKB-KW"/>
</dbReference>
<keyword evidence="2" id="KW-0201">Cytochrome c-type biogenesis</keyword>
<dbReference type="SUPFAM" id="SSF52833">
    <property type="entry name" value="Thioredoxin-like"/>
    <property type="match status" value="1"/>
</dbReference>
<gene>
    <name evidence="6" type="ORF">BCL74_3268</name>
</gene>
<keyword evidence="3" id="KW-0676">Redox-active center</keyword>
<dbReference type="InterPro" id="IPR050553">
    <property type="entry name" value="Thioredoxin_ResA/DsbE_sf"/>
</dbReference>
<keyword evidence="6" id="KW-0413">Isomerase</keyword>
<dbReference type="InterPro" id="IPR013740">
    <property type="entry name" value="Redoxin"/>
</dbReference>
<proteinExistence type="predicted"/>
<feature type="domain" description="Thioredoxin" evidence="5">
    <location>
        <begin position="41"/>
        <end position="183"/>
    </location>
</feature>
<protein>
    <submittedName>
        <fullName evidence="6">Thiol-disulfide isomerase/thioredoxin</fullName>
    </submittedName>
</protein>
<evidence type="ECO:0000256" key="3">
    <source>
        <dbReference type="ARBA" id="ARBA00023284"/>
    </source>
</evidence>
<feature type="signal peptide" evidence="4">
    <location>
        <begin position="1"/>
        <end position="27"/>
    </location>
</feature>
<dbReference type="GO" id="GO:0016853">
    <property type="term" value="F:isomerase activity"/>
    <property type="evidence" value="ECO:0007669"/>
    <property type="project" value="UniProtKB-KW"/>
</dbReference>
<reference evidence="6 7" key="1">
    <citation type="submission" date="2018-10" db="EMBL/GenBank/DDBJ databases">
        <title>Comparative analysis of microorganisms from saline springs in Andes Mountain Range, Colombia.</title>
        <authorList>
            <person name="Rubin E."/>
        </authorList>
    </citation>
    <scope>NUCLEOTIDE SEQUENCE [LARGE SCALE GENOMIC DNA]</scope>
    <source>
        <strain evidence="6 7">USBA 36</strain>
    </source>
</reference>
<dbReference type="PANTHER" id="PTHR42852">
    <property type="entry name" value="THIOL:DISULFIDE INTERCHANGE PROTEIN DSBE"/>
    <property type="match status" value="1"/>
</dbReference>
<accession>A0A420WCW0</accession>
<dbReference type="OrthoDB" id="9799347at2"/>
<dbReference type="GO" id="GO:0030313">
    <property type="term" value="C:cell envelope"/>
    <property type="evidence" value="ECO:0007669"/>
    <property type="project" value="UniProtKB-SubCell"/>
</dbReference>
<evidence type="ECO:0000259" key="5">
    <source>
        <dbReference type="PROSITE" id="PS51352"/>
    </source>
</evidence>
<dbReference type="PANTHER" id="PTHR42852:SF17">
    <property type="entry name" value="THIOREDOXIN-LIKE PROTEIN HI_1115"/>
    <property type="match status" value="1"/>
</dbReference>
<evidence type="ECO:0000313" key="7">
    <source>
        <dbReference type="Proteomes" id="UP000277424"/>
    </source>
</evidence>
<feature type="chain" id="PRO_5019053347" evidence="4">
    <location>
        <begin position="28"/>
        <end position="196"/>
    </location>
</feature>
<organism evidence="6 7">
    <name type="scientific">Oceanibaculum indicum</name>
    <dbReference type="NCBI Taxonomy" id="526216"/>
    <lineage>
        <taxon>Bacteria</taxon>
        <taxon>Pseudomonadati</taxon>
        <taxon>Pseudomonadota</taxon>
        <taxon>Alphaproteobacteria</taxon>
        <taxon>Rhodospirillales</taxon>
        <taxon>Oceanibaculaceae</taxon>
        <taxon>Oceanibaculum</taxon>
    </lineage>
</organism>
<dbReference type="InterPro" id="IPR017937">
    <property type="entry name" value="Thioredoxin_CS"/>
</dbReference>
<dbReference type="AlphaFoldDB" id="A0A420WCW0"/>
<dbReference type="CDD" id="cd02966">
    <property type="entry name" value="TlpA_like_family"/>
    <property type="match status" value="1"/>
</dbReference>
<dbReference type="InterPro" id="IPR036249">
    <property type="entry name" value="Thioredoxin-like_sf"/>
</dbReference>
<evidence type="ECO:0000256" key="1">
    <source>
        <dbReference type="ARBA" id="ARBA00004196"/>
    </source>
</evidence>
<comment type="subcellular location">
    <subcellularLocation>
        <location evidence="1">Cell envelope</location>
    </subcellularLocation>
</comment>
<dbReference type="RefSeq" id="WP_121221569.1">
    <property type="nucleotide sequence ID" value="NZ_RBIG01000003.1"/>
</dbReference>
<dbReference type="Gene3D" id="3.40.30.10">
    <property type="entry name" value="Glutaredoxin"/>
    <property type="match status" value="1"/>
</dbReference>
<comment type="caution">
    <text evidence="6">The sequence shown here is derived from an EMBL/GenBank/DDBJ whole genome shotgun (WGS) entry which is preliminary data.</text>
</comment>
<evidence type="ECO:0000256" key="4">
    <source>
        <dbReference type="SAM" id="SignalP"/>
    </source>
</evidence>
<dbReference type="InterPro" id="IPR013766">
    <property type="entry name" value="Thioredoxin_domain"/>
</dbReference>
<dbReference type="PROSITE" id="PS00194">
    <property type="entry name" value="THIOREDOXIN_1"/>
    <property type="match status" value="1"/>
</dbReference>
<evidence type="ECO:0000313" key="6">
    <source>
        <dbReference type="EMBL" id="RKQ68785.1"/>
    </source>
</evidence>